<evidence type="ECO:0000313" key="8">
    <source>
        <dbReference type="EMBL" id="PSB57730.1"/>
    </source>
</evidence>
<dbReference type="InterPro" id="IPR000297">
    <property type="entry name" value="PPIase_PpiC"/>
</dbReference>
<feature type="domain" description="PpiC" evidence="7">
    <location>
        <begin position="114"/>
        <end position="206"/>
    </location>
</feature>
<evidence type="ECO:0000256" key="4">
    <source>
        <dbReference type="ARBA" id="ARBA00023110"/>
    </source>
</evidence>
<evidence type="ECO:0000313" key="9">
    <source>
        <dbReference type="Proteomes" id="UP000238937"/>
    </source>
</evidence>
<proteinExistence type="predicted"/>
<dbReference type="EMBL" id="PVWO01000064">
    <property type="protein sequence ID" value="PSB57730.1"/>
    <property type="molecule type" value="Genomic_DNA"/>
</dbReference>
<dbReference type="Gene3D" id="3.10.50.40">
    <property type="match status" value="1"/>
</dbReference>
<keyword evidence="4 6" id="KW-0697">Rotamase</keyword>
<protein>
    <recommendedName>
        <fullName evidence="2">peptidylprolyl isomerase</fullName>
        <ecNumber evidence="2">5.2.1.8</ecNumber>
    </recommendedName>
</protein>
<dbReference type="GO" id="GO:0003755">
    <property type="term" value="F:peptidyl-prolyl cis-trans isomerase activity"/>
    <property type="evidence" value="ECO:0007669"/>
    <property type="project" value="UniProtKB-KW"/>
</dbReference>
<sequence length="236" mass="27111">MTEFVQIGNISVSQAELLPLLKRYQLLPRLVRELTIDRAIADIECSDDERIAALKQLYDREGLTSEERLGEWLALYHLERQQLTEIAERNFKIEKLKQQTWGNKTESYFLKRKAQLDKAIYSLIRTSDLGIAQEIYFRSIDGEQTFAELARQYSQGAEAQTGGLIGPVELSSPHPVIADLISTQPIGKVCPPVLLEQWYVIIRPERLIPAQLDEPMRQRLIDELFQTWLQAQMGNG</sequence>
<evidence type="ECO:0000256" key="6">
    <source>
        <dbReference type="PROSITE-ProRule" id="PRU00278"/>
    </source>
</evidence>
<gene>
    <name evidence="8" type="ORF">C7B77_07365</name>
</gene>
<evidence type="ECO:0000256" key="3">
    <source>
        <dbReference type="ARBA" id="ARBA00022729"/>
    </source>
</evidence>
<comment type="caution">
    <text evidence="8">The sequence shown here is derived from an EMBL/GenBank/DDBJ whole genome shotgun (WGS) entry which is preliminary data.</text>
</comment>
<dbReference type="Pfam" id="PF00639">
    <property type="entry name" value="Rotamase"/>
    <property type="match status" value="1"/>
</dbReference>
<keyword evidence="5 6" id="KW-0413">Isomerase</keyword>
<evidence type="ECO:0000256" key="1">
    <source>
        <dbReference type="ARBA" id="ARBA00000971"/>
    </source>
</evidence>
<accession>A0A2T1GIW7</accession>
<evidence type="ECO:0000259" key="7">
    <source>
        <dbReference type="PROSITE" id="PS50198"/>
    </source>
</evidence>
<dbReference type="PANTHER" id="PTHR47245">
    <property type="entry name" value="PEPTIDYLPROLYL ISOMERASE"/>
    <property type="match status" value="1"/>
</dbReference>
<dbReference type="PANTHER" id="PTHR47245:SF1">
    <property type="entry name" value="FOLDASE PROTEIN PRSA"/>
    <property type="match status" value="1"/>
</dbReference>
<evidence type="ECO:0000256" key="5">
    <source>
        <dbReference type="ARBA" id="ARBA00023235"/>
    </source>
</evidence>
<dbReference type="EC" id="5.2.1.8" evidence="2"/>
<reference evidence="8 9" key="1">
    <citation type="submission" date="2018-03" db="EMBL/GenBank/DDBJ databases">
        <title>The ancient ancestry and fast evolution of plastids.</title>
        <authorList>
            <person name="Moore K.R."/>
            <person name="Magnabosco C."/>
            <person name="Momper L."/>
            <person name="Gold D.A."/>
            <person name="Bosak T."/>
            <person name="Fournier G.P."/>
        </authorList>
    </citation>
    <scope>NUCLEOTIDE SEQUENCE [LARGE SCALE GENOMIC DNA]</scope>
    <source>
        <strain evidence="8 9">CCALA 037</strain>
    </source>
</reference>
<dbReference type="AlphaFoldDB" id="A0A2T1GIW7"/>
<dbReference type="Proteomes" id="UP000238937">
    <property type="component" value="Unassembled WGS sequence"/>
</dbReference>
<keyword evidence="3" id="KW-0732">Signal</keyword>
<dbReference type="PROSITE" id="PS50198">
    <property type="entry name" value="PPIC_PPIASE_2"/>
    <property type="match status" value="1"/>
</dbReference>
<dbReference type="InterPro" id="IPR046357">
    <property type="entry name" value="PPIase_dom_sf"/>
</dbReference>
<comment type="catalytic activity">
    <reaction evidence="1">
        <text>[protein]-peptidylproline (omega=180) = [protein]-peptidylproline (omega=0)</text>
        <dbReference type="Rhea" id="RHEA:16237"/>
        <dbReference type="Rhea" id="RHEA-COMP:10747"/>
        <dbReference type="Rhea" id="RHEA-COMP:10748"/>
        <dbReference type="ChEBI" id="CHEBI:83833"/>
        <dbReference type="ChEBI" id="CHEBI:83834"/>
        <dbReference type="EC" id="5.2.1.8"/>
    </reaction>
</comment>
<keyword evidence="9" id="KW-1185">Reference proteome</keyword>
<dbReference type="RefSeq" id="WP_106302200.1">
    <property type="nucleotide sequence ID" value="NZ_PVWO01000064.1"/>
</dbReference>
<name>A0A2T1GIW7_9CYAN</name>
<dbReference type="InterPro" id="IPR050245">
    <property type="entry name" value="PrsA_foldase"/>
</dbReference>
<dbReference type="SUPFAM" id="SSF54534">
    <property type="entry name" value="FKBP-like"/>
    <property type="match status" value="1"/>
</dbReference>
<organism evidence="8 9">
    <name type="scientific">Chamaesiphon polymorphus CCALA 037</name>
    <dbReference type="NCBI Taxonomy" id="2107692"/>
    <lineage>
        <taxon>Bacteria</taxon>
        <taxon>Bacillati</taxon>
        <taxon>Cyanobacteriota</taxon>
        <taxon>Cyanophyceae</taxon>
        <taxon>Gomontiellales</taxon>
        <taxon>Chamaesiphonaceae</taxon>
        <taxon>Chamaesiphon</taxon>
    </lineage>
</organism>
<evidence type="ECO:0000256" key="2">
    <source>
        <dbReference type="ARBA" id="ARBA00013194"/>
    </source>
</evidence>
<dbReference type="OrthoDB" id="507969at2"/>